<organism evidence="3 4">
    <name type="scientific">Bosea massiliensis</name>
    <dbReference type="NCBI Taxonomy" id="151419"/>
    <lineage>
        <taxon>Bacteria</taxon>
        <taxon>Pseudomonadati</taxon>
        <taxon>Pseudomonadota</taxon>
        <taxon>Alphaproteobacteria</taxon>
        <taxon>Hyphomicrobiales</taxon>
        <taxon>Boseaceae</taxon>
        <taxon>Bosea</taxon>
    </lineage>
</organism>
<keyword evidence="1" id="KW-0812">Transmembrane</keyword>
<feature type="domain" description="Cytochrome c oxidase subunit IV bacterial aa3 type" evidence="2">
    <location>
        <begin position="13"/>
        <end position="46"/>
    </location>
</feature>
<keyword evidence="1" id="KW-0472">Membrane</keyword>
<accession>A0ABW0NZ87</accession>
<evidence type="ECO:0000313" key="3">
    <source>
        <dbReference type="EMBL" id="MFC5505846.1"/>
    </source>
</evidence>
<dbReference type="RefSeq" id="WP_066726182.1">
    <property type="nucleotide sequence ID" value="NZ_JBHSLU010000022.1"/>
</dbReference>
<feature type="transmembrane region" description="Helical" evidence="1">
    <location>
        <begin position="26"/>
        <end position="46"/>
    </location>
</feature>
<dbReference type="SUPFAM" id="SSF81469">
    <property type="entry name" value="Bacterial aa3 type cytochrome c oxidase subunit IV"/>
    <property type="match status" value="1"/>
</dbReference>
<keyword evidence="1" id="KW-1133">Transmembrane helix</keyword>
<protein>
    <submittedName>
        <fullName evidence="3">Aa3-type cytochrome c oxidase subunit IV</fullName>
    </submittedName>
</protein>
<proteinExistence type="predicted"/>
<evidence type="ECO:0000313" key="4">
    <source>
        <dbReference type="Proteomes" id="UP001596060"/>
    </source>
</evidence>
<sequence>MADHGHSASDIPQMDYREHERTYQGFIHFSEVGTAACLAIVAALAVGGTKHAWGIAIIGTLLTLVATGIGIASKSIGWRAPAVPLVLMLLALLLVSAPH</sequence>
<feature type="transmembrane region" description="Helical" evidence="1">
    <location>
        <begin position="78"/>
        <end position="97"/>
    </location>
</feature>
<feature type="transmembrane region" description="Helical" evidence="1">
    <location>
        <begin position="53"/>
        <end position="72"/>
    </location>
</feature>
<dbReference type="Proteomes" id="UP001596060">
    <property type="component" value="Unassembled WGS sequence"/>
</dbReference>
<dbReference type="InterPro" id="IPR036596">
    <property type="entry name" value="Cyt-C_aa3_sf"/>
</dbReference>
<evidence type="ECO:0000259" key="2">
    <source>
        <dbReference type="Pfam" id="PF07835"/>
    </source>
</evidence>
<reference evidence="4" key="1">
    <citation type="journal article" date="2019" name="Int. J. Syst. Evol. Microbiol.">
        <title>The Global Catalogue of Microorganisms (GCM) 10K type strain sequencing project: providing services to taxonomists for standard genome sequencing and annotation.</title>
        <authorList>
            <consortium name="The Broad Institute Genomics Platform"/>
            <consortium name="The Broad Institute Genome Sequencing Center for Infectious Disease"/>
            <person name="Wu L."/>
            <person name="Ma J."/>
        </authorList>
    </citation>
    <scope>NUCLEOTIDE SEQUENCE [LARGE SCALE GENOMIC DNA]</scope>
    <source>
        <strain evidence="4">CCUG 43117</strain>
    </source>
</reference>
<dbReference type="InterPro" id="IPR012422">
    <property type="entry name" value="Cyt_c_oxidase_su4_bac-aa3"/>
</dbReference>
<dbReference type="Pfam" id="PF07835">
    <property type="entry name" value="COX4_pro_2"/>
    <property type="match status" value="1"/>
</dbReference>
<dbReference type="Gene3D" id="1.20.5.160">
    <property type="entry name" value="Bacterial aa3 type cytochrome c oxidase subunit IV"/>
    <property type="match status" value="1"/>
</dbReference>
<evidence type="ECO:0000256" key="1">
    <source>
        <dbReference type="SAM" id="Phobius"/>
    </source>
</evidence>
<gene>
    <name evidence="3" type="ORF">ACFPN9_11295</name>
</gene>
<comment type="caution">
    <text evidence="3">The sequence shown here is derived from an EMBL/GenBank/DDBJ whole genome shotgun (WGS) entry which is preliminary data.</text>
</comment>
<name>A0ABW0NZ87_9HYPH</name>
<dbReference type="EMBL" id="JBHSLU010000022">
    <property type="protein sequence ID" value="MFC5505846.1"/>
    <property type="molecule type" value="Genomic_DNA"/>
</dbReference>
<keyword evidence="4" id="KW-1185">Reference proteome</keyword>